<reference evidence="2 3" key="1">
    <citation type="submission" date="2020-03" db="EMBL/GenBank/DDBJ databases">
        <title>Metabolic flexibility allows generalist bacteria to become dominant in a frequently disturbed ecosystem.</title>
        <authorList>
            <person name="Chen Y.-J."/>
            <person name="Leung P.M."/>
            <person name="Bay S.K."/>
            <person name="Hugenholtz P."/>
            <person name="Kessler A.J."/>
            <person name="Shelley G."/>
            <person name="Waite D.W."/>
            <person name="Cook P.L."/>
            <person name="Greening C."/>
        </authorList>
    </citation>
    <scope>NUCLEOTIDE SEQUENCE [LARGE SCALE GENOMIC DNA]</scope>
    <source>
        <strain evidence="2">SS_bin_28</strain>
    </source>
</reference>
<dbReference type="EMBL" id="JABDJR010000480">
    <property type="protein sequence ID" value="NNF07448.1"/>
    <property type="molecule type" value="Genomic_DNA"/>
</dbReference>
<proteinExistence type="predicted"/>
<organism evidence="2 3">
    <name type="scientific">Eiseniibacteriota bacterium</name>
    <dbReference type="NCBI Taxonomy" id="2212470"/>
    <lineage>
        <taxon>Bacteria</taxon>
        <taxon>Candidatus Eiseniibacteriota</taxon>
    </lineage>
</organism>
<gene>
    <name evidence="2" type="ORF">HKN21_11855</name>
</gene>
<sequence>MRSILAAVLLMVAAPAMAQEPEVIHVPFSMPLLEGWRTETIRFPLSFAPSIPYRGIEELRFSPGMFTAESPEYWTYAFVWWVQDGTKLNLERIERDLEAYFRGLTNAVSEGQFDASKIQHRAMLRIPKADPMGGPDFVGRVQTFDAFVKRAAVELLVRGRTIHCKEKNHYAVFFELSPQPMSHPVWEDLNSIRAGFSCD</sequence>
<protein>
    <submittedName>
        <fullName evidence="2">Uncharacterized protein</fullName>
    </submittedName>
</protein>
<comment type="caution">
    <text evidence="2">The sequence shown here is derived from an EMBL/GenBank/DDBJ whole genome shotgun (WGS) entry which is preliminary data.</text>
</comment>
<evidence type="ECO:0000313" key="3">
    <source>
        <dbReference type="Proteomes" id="UP000547674"/>
    </source>
</evidence>
<keyword evidence="1" id="KW-0732">Signal</keyword>
<dbReference type="AlphaFoldDB" id="A0A7Y2H379"/>
<name>A0A7Y2H379_UNCEI</name>
<feature type="chain" id="PRO_5030602564" evidence="1">
    <location>
        <begin position="19"/>
        <end position="199"/>
    </location>
</feature>
<evidence type="ECO:0000256" key="1">
    <source>
        <dbReference type="SAM" id="SignalP"/>
    </source>
</evidence>
<dbReference type="Proteomes" id="UP000547674">
    <property type="component" value="Unassembled WGS sequence"/>
</dbReference>
<evidence type="ECO:0000313" key="2">
    <source>
        <dbReference type="EMBL" id="NNF07448.1"/>
    </source>
</evidence>
<accession>A0A7Y2H379</accession>
<feature type="signal peptide" evidence="1">
    <location>
        <begin position="1"/>
        <end position="18"/>
    </location>
</feature>